<keyword evidence="1" id="KW-1133">Transmembrane helix</keyword>
<dbReference type="RefSeq" id="WP_148816485.1">
    <property type="nucleotide sequence ID" value="NZ_CP043046.1"/>
</dbReference>
<organism evidence="2 3">
    <name type="scientific">Pigmentiphaga aceris</name>
    <dbReference type="NCBI Taxonomy" id="1940612"/>
    <lineage>
        <taxon>Bacteria</taxon>
        <taxon>Pseudomonadati</taxon>
        <taxon>Pseudomonadota</taxon>
        <taxon>Betaproteobacteria</taxon>
        <taxon>Burkholderiales</taxon>
        <taxon>Alcaligenaceae</taxon>
        <taxon>Pigmentiphaga</taxon>
    </lineage>
</organism>
<dbReference type="AlphaFoldDB" id="A0A5C0AYF1"/>
<reference evidence="2 3" key="1">
    <citation type="submission" date="2019-08" db="EMBL/GenBank/DDBJ databases">
        <title>Amphibian skin-associated Pigmentiphaga: genome sequence and occurrence across geography and hosts.</title>
        <authorList>
            <person name="Bletz M.C."/>
            <person name="Bunk B."/>
            <person name="Sproeer C."/>
            <person name="Biwer P."/>
            <person name="Reiter S."/>
            <person name="Rabemananjara F.C.E."/>
            <person name="Schulz S."/>
            <person name="Overmann J."/>
            <person name="Vences M."/>
        </authorList>
    </citation>
    <scope>NUCLEOTIDE SEQUENCE [LARGE SCALE GENOMIC DNA]</scope>
    <source>
        <strain evidence="2 3">Mada1488</strain>
    </source>
</reference>
<gene>
    <name evidence="2" type="ORF">FXN63_17525</name>
</gene>
<dbReference type="OrthoDB" id="5190099at2"/>
<name>A0A5C0AYF1_9BURK</name>
<dbReference type="KEGG" id="pacr:FXN63_17525"/>
<evidence type="ECO:0000256" key="1">
    <source>
        <dbReference type="SAM" id="Phobius"/>
    </source>
</evidence>
<evidence type="ECO:0000313" key="3">
    <source>
        <dbReference type="Proteomes" id="UP000325161"/>
    </source>
</evidence>
<feature type="transmembrane region" description="Helical" evidence="1">
    <location>
        <begin position="54"/>
        <end position="79"/>
    </location>
</feature>
<keyword evidence="1" id="KW-0812">Transmembrane</keyword>
<sequence>MDTLIDLLPDLLLFLLIGIAVAPLLLLGLYVVTDYFKLAIADRILDLIGHLLKLQWLTGSVVNIVGGIALAALGVWSMFHFDPQWQRWLGVLLVPFGLWRAWRGLALLRA</sequence>
<feature type="transmembrane region" description="Helical" evidence="1">
    <location>
        <begin position="12"/>
        <end position="33"/>
    </location>
</feature>
<keyword evidence="1" id="KW-0472">Membrane</keyword>
<evidence type="ECO:0000313" key="2">
    <source>
        <dbReference type="EMBL" id="QEI07438.1"/>
    </source>
</evidence>
<protein>
    <submittedName>
        <fullName evidence="2">DUF4175 domain-containing protein</fullName>
    </submittedName>
</protein>
<accession>A0A5C0AYF1</accession>
<proteinExistence type="predicted"/>
<dbReference type="EMBL" id="CP043046">
    <property type="protein sequence ID" value="QEI07438.1"/>
    <property type="molecule type" value="Genomic_DNA"/>
</dbReference>
<keyword evidence="3" id="KW-1185">Reference proteome</keyword>
<dbReference type="Proteomes" id="UP000325161">
    <property type="component" value="Chromosome"/>
</dbReference>